<organism evidence="1">
    <name type="scientific">Parabacteroides merdae</name>
    <dbReference type="NCBI Taxonomy" id="46503"/>
    <lineage>
        <taxon>Bacteria</taxon>
        <taxon>Pseudomonadati</taxon>
        <taxon>Bacteroidota</taxon>
        <taxon>Bacteroidia</taxon>
        <taxon>Bacteroidales</taxon>
        <taxon>Tannerellaceae</taxon>
        <taxon>Parabacteroides</taxon>
    </lineage>
</organism>
<reference evidence="1" key="1">
    <citation type="submission" date="2019-11" db="EMBL/GenBank/DDBJ databases">
        <authorList>
            <person name="Feng L."/>
        </authorList>
    </citation>
    <scope>NUCLEOTIDE SEQUENCE</scope>
    <source>
        <strain evidence="1">PmerdaeLFYP103</strain>
    </source>
</reference>
<accession>A0A6N3B0V4</accession>
<protein>
    <submittedName>
        <fullName evidence="1">Uncharacterized protein</fullName>
    </submittedName>
</protein>
<dbReference type="EMBL" id="CACRUV010000014">
    <property type="protein sequence ID" value="VYT95570.1"/>
    <property type="molecule type" value="Genomic_DNA"/>
</dbReference>
<gene>
    <name evidence="1" type="ORF">PMLFYP103_00846</name>
</gene>
<name>A0A6N3B0V4_9BACT</name>
<proteinExistence type="predicted"/>
<dbReference type="AlphaFoldDB" id="A0A6N3B0V4"/>
<evidence type="ECO:0000313" key="1">
    <source>
        <dbReference type="EMBL" id="VYT95570.1"/>
    </source>
</evidence>
<sequence>MIMKTKDVFQRKWITDSITKRRYPFSDTFNDGPVVYLPFQTFLHIVHRLFQAAVHDPSIMLRHTCGGMAEHDGHVLQGYIVGERDGGSESVPAGISNI</sequence>